<dbReference type="EMBL" id="LBRS01000001">
    <property type="protein sequence ID" value="KKQ02192.1"/>
    <property type="molecule type" value="Genomic_DNA"/>
</dbReference>
<sequence>MSIPAPANIIKELTTDPVCGSFNVLVGVAEVVAVLDVEGFGVADTDVGPAFAKIESVGEIIGETVVAGANKTNVGVS</sequence>
<accession>A0A0G0E9L8</accession>
<gene>
    <name evidence="1" type="ORF">US11_C0001G0151</name>
</gene>
<dbReference type="AlphaFoldDB" id="A0A0G0E9L8"/>
<reference evidence="1 2" key="1">
    <citation type="journal article" date="2015" name="Nature">
        <title>rRNA introns, odd ribosomes, and small enigmatic genomes across a large radiation of phyla.</title>
        <authorList>
            <person name="Brown C.T."/>
            <person name="Hug L.A."/>
            <person name="Thomas B.C."/>
            <person name="Sharon I."/>
            <person name="Castelle C.J."/>
            <person name="Singh A."/>
            <person name="Wilkins M.J."/>
            <person name="Williams K.H."/>
            <person name="Banfield J.F."/>
        </authorList>
    </citation>
    <scope>NUCLEOTIDE SEQUENCE [LARGE SCALE GENOMIC DNA]</scope>
</reference>
<evidence type="ECO:0000313" key="1">
    <source>
        <dbReference type="EMBL" id="KKQ02192.1"/>
    </source>
</evidence>
<evidence type="ECO:0000313" key="2">
    <source>
        <dbReference type="Proteomes" id="UP000034344"/>
    </source>
</evidence>
<comment type="caution">
    <text evidence="1">The sequence shown here is derived from an EMBL/GenBank/DDBJ whole genome shotgun (WGS) entry which is preliminary data.</text>
</comment>
<dbReference type="STRING" id="1618480.US11_C0001G0151"/>
<name>A0A0G0E9L8_9BACT</name>
<dbReference type="Proteomes" id="UP000034344">
    <property type="component" value="Unassembled WGS sequence"/>
</dbReference>
<proteinExistence type="predicted"/>
<organism evidence="1 2">
    <name type="scientific">Candidatus Roizmanbacteria bacterium GW2011_GWA2_36_23</name>
    <dbReference type="NCBI Taxonomy" id="1618480"/>
    <lineage>
        <taxon>Bacteria</taxon>
        <taxon>Candidatus Roizmaniibacteriota</taxon>
    </lineage>
</organism>
<protein>
    <submittedName>
        <fullName evidence="1">Uncharacterized protein</fullName>
    </submittedName>
</protein>